<evidence type="ECO:0008006" key="4">
    <source>
        <dbReference type="Google" id="ProtNLM"/>
    </source>
</evidence>
<feature type="compositionally biased region" description="Basic and acidic residues" evidence="1">
    <location>
        <begin position="310"/>
        <end position="321"/>
    </location>
</feature>
<accession>A0ABQ5MKJ8</accession>
<dbReference type="EMBL" id="BRVO01000002">
    <property type="protein sequence ID" value="GLB49467.1"/>
    <property type="molecule type" value="Genomic_DNA"/>
</dbReference>
<gene>
    <name evidence="2" type="ORF">Y10_18350</name>
</gene>
<evidence type="ECO:0000313" key="2">
    <source>
        <dbReference type="EMBL" id="GLB49467.1"/>
    </source>
</evidence>
<sequence>MRILFKAILCISFFGYTTVSLGQYTDVINSNRPGTSMSSFSVGKRVLQVETGLSYKSLEHDSFNNSMVEGAAVDFTVRYGLFKEQLELLWDFTYQFDNLTNTTVTPILEESRGGFLKNSIGAKYLIFNPIKEEDQIINIRSWDDNYGFRWKDLIPTVALYGGVNLVPDSPFDYGNQFNLDNIAFYAQLEEPAFSPKVVLTTQSNFAGYWVLITNWGYNRIATDYPEMSYIITLVHSFKSNSRLSVFVENQGIKSDVYADVLAKGGIAYLLGRDWQIDLSLGGSFKNTPSQGYTSLGVSFRIDKHVDEIKTNKEKSNKELSTGKRKKKKKKKKTKKIKEIEESIEDEE</sequence>
<dbReference type="Pfam" id="PF13557">
    <property type="entry name" value="Phenol_MetA_deg"/>
    <property type="match status" value="1"/>
</dbReference>
<evidence type="ECO:0000313" key="3">
    <source>
        <dbReference type="Proteomes" id="UP001143543"/>
    </source>
</evidence>
<dbReference type="RefSeq" id="WP_281765100.1">
    <property type="nucleotide sequence ID" value="NZ_BRVO01000002.1"/>
</dbReference>
<proteinExistence type="predicted"/>
<keyword evidence="3" id="KW-1185">Reference proteome</keyword>
<evidence type="ECO:0000256" key="1">
    <source>
        <dbReference type="SAM" id="MobiDB-lite"/>
    </source>
</evidence>
<dbReference type="Proteomes" id="UP001143543">
    <property type="component" value="Unassembled WGS sequence"/>
</dbReference>
<organism evidence="2 3">
    <name type="scientific">Neptunitalea lumnitzerae</name>
    <dbReference type="NCBI Taxonomy" id="2965509"/>
    <lineage>
        <taxon>Bacteria</taxon>
        <taxon>Pseudomonadati</taxon>
        <taxon>Bacteroidota</taxon>
        <taxon>Flavobacteriia</taxon>
        <taxon>Flavobacteriales</taxon>
        <taxon>Flavobacteriaceae</taxon>
        <taxon>Neptunitalea</taxon>
    </lineage>
</organism>
<comment type="caution">
    <text evidence="2">The sequence shown here is derived from an EMBL/GenBank/DDBJ whole genome shotgun (WGS) entry which is preliminary data.</text>
</comment>
<feature type="region of interest" description="Disordered" evidence="1">
    <location>
        <begin position="310"/>
        <end position="347"/>
    </location>
</feature>
<reference evidence="2" key="1">
    <citation type="submission" date="2022-07" db="EMBL/GenBank/DDBJ databases">
        <title>Taxonomy of Novel Oxalotrophic and Methylotrophic Bacteria.</title>
        <authorList>
            <person name="Sahin N."/>
            <person name="Tani A."/>
        </authorList>
    </citation>
    <scope>NUCLEOTIDE SEQUENCE</scope>
    <source>
        <strain evidence="2">Y10</strain>
    </source>
</reference>
<name>A0ABQ5MKJ8_9FLAO</name>
<protein>
    <recommendedName>
        <fullName evidence="4">Transporter</fullName>
    </recommendedName>
</protein>
<dbReference type="InterPro" id="IPR025737">
    <property type="entry name" value="FApF"/>
</dbReference>
<feature type="compositionally biased region" description="Basic residues" evidence="1">
    <location>
        <begin position="322"/>
        <end position="335"/>
    </location>
</feature>